<evidence type="ECO:0000313" key="2">
    <source>
        <dbReference type="EMBL" id="CAL8123963.1"/>
    </source>
</evidence>
<keyword evidence="3" id="KW-1185">Reference proteome</keyword>
<accession>A0ABP1RA00</accession>
<protein>
    <submittedName>
        <fullName evidence="2">Uncharacterized protein</fullName>
    </submittedName>
</protein>
<proteinExistence type="predicted"/>
<dbReference type="EMBL" id="CAXLJM020000068">
    <property type="protein sequence ID" value="CAL8123963.1"/>
    <property type="molecule type" value="Genomic_DNA"/>
</dbReference>
<comment type="caution">
    <text evidence="2">The sequence shown here is derived from an EMBL/GenBank/DDBJ whole genome shotgun (WGS) entry which is preliminary data.</text>
</comment>
<keyword evidence="1" id="KW-0732">Signal</keyword>
<evidence type="ECO:0000313" key="3">
    <source>
        <dbReference type="Proteomes" id="UP001642540"/>
    </source>
</evidence>
<name>A0ABP1RA00_9HEXA</name>
<feature type="signal peptide" evidence="1">
    <location>
        <begin position="1"/>
        <end position="18"/>
    </location>
</feature>
<dbReference type="Proteomes" id="UP001642540">
    <property type="component" value="Unassembled WGS sequence"/>
</dbReference>
<evidence type="ECO:0000256" key="1">
    <source>
        <dbReference type="SAM" id="SignalP"/>
    </source>
</evidence>
<sequence>MAKLSLIIVVILLYPVEDLEIILDHTDHSHDYFINYPNLDTSVSVDVALIPENYPDISLGASFGLTNENLDISASFEACYLSKSFFSLILLTNTEKHFKRVLKALFQQAKQLKEVNHQLSYCRVYVTLDWCSSSSTSIFSLLTPQDFENKASLNSSSATATPFDINSDVYLVLHCESSMEVNIMEIYFVKGKFFLQNVATQKGSFNLANFQVKAKIERRQDLQGLEVVAVGYFDERSKVRSKTNKA</sequence>
<feature type="chain" id="PRO_5046452558" evidence="1">
    <location>
        <begin position="19"/>
        <end position="246"/>
    </location>
</feature>
<organism evidence="2 3">
    <name type="scientific">Orchesella dallaii</name>
    <dbReference type="NCBI Taxonomy" id="48710"/>
    <lineage>
        <taxon>Eukaryota</taxon>
        <taxon>Metazoa</taxon>
        <taxon>Ecdysozoa</taxon>
        <taxon>Arthropoda</taxon>
        <taxon>Hexapoda</taxon>
        <taxon>Collembola</taxon>
        <taxon>Entomobryomorpha</taxon>
        <taxon>Entomobryoidea</taxon>
        <taxon>Orchesellidae</taxon>
        <taxon>Orchesellinae</taxon>
        <taxon>Orchesella</taxon>
    </lineage>
</organism>
<gene>
    <name evidence="2" type="ORF">ODALV1_LOCUS20398</name>
</gene>
<reference evidence="2 3" key="1">
    <citation type="submission" date="2024-08" db="EMBL/GenBank/DDBJ databases">
        <authorList>
            <person name="Cucini C."/>
            <person name="Frati F."/>
        </authorList>
    </citation>
    <scope>NUCLEOTIDE SEQUENCE [LARGE SCALE GENOMIC DNA]</scope>
</reference>